<dbReference type="PROSITE" id="PS51007">
    <property type="entry name" value="CYTC"/>
    <property type="match status" value="1"/>
</dbReference>
<keyword evidence="2 4" id="KW-0479">Metal-binding</keyword>
<evidence type="ECO:0000256" key="1">
    <source>
        <dbReference type="ARBA" id="ARBA00022617"/>
    </source>
</evidence>
<dbReference type="GO" id="GO:0020037">
    <property type="term" value="F:heme binding"/>
    <property type="evidence" value="ECO:0007669"/>
    <property type="project" value="InterPro"/>
</dbReference>
<proteinExistence type="predicted"/>
<sequence length="165" mass="17926">METLVFSLIQKPAHALRLVVGAAALVVSGGVFAHGDVTPQAVDVSSLPKLGDKWSQENPYIGNKEAIRVGSSAYNQNCARCHGLEAVSGGIAPDLRKLDAECAPKTDPKKKQACVIEYNEYYVTTVLKGRVRNGAVYMPPFDGILPQEAVWAIKSYLESRREKPL</sequence>
<dbReference type="InterPro" id="IPR009056">
    <property type="entry name" value="Cyt_c-like_dom"/>
</dbReference>
<keyword evidence="8" id="KW-1185">Reference proteome</keyword>
<feature type="chain" id="PRO_5032682519" evidence="5">
    <location>
        <begin position="34"/>
        <end position="165"/>
    </location>
</feature>
<evidence type="ECO:0000313" key="8">
    <source>
        <dbReference type="Proteomes" id="UP000586093"/>
    </source>
</evidence>
<feature type="domain" description="Cytochrome c" evidence="6">
    <location>
        <begin position="65"/>
        <end position="161"/>
    </location>
</feature>
<dbReference type="InterPro" id="IPR036909">
    <property type="entry name" value="Cyt_c-like_dom_sf"/>
</dbReference>
<dbReference type="Gene3D" id="1.10.760.10">
    <property type="entry name" value="Cytochrome c-like domain"/>
    <property type="match status" value="1"/>
</dbReference>
<evidence type="ECO:0000256" key="2">
    <source>
        <dbReference type="ARBA" id="ARBA00022723"/>
    </source>
</evidence>
<evidence type="ECO:0000259" key="6">
    <source>
        <dbReference type="PROSITE" id="PS51007"/>
    </source>
</evidence>
<dbReference type="Proteomes" id="UP000586093">
    <property type="component" value="Unassembled WGS sequence"/>
</dbReference>
<dbReference type="InterPro" id="IPR030991">
    <property type="entry name" value="c550_proteobact"/>
</dbReference>
<accession>A0A839HIB5</accession>
<evidence type="ECO:0000256" key="5">
    <source>
        <dbReference type="SAM" id="SignalP"/>
    </source>
</evidence>
<dbReference type="Pfam" id="PF13442">
    <property type="entry name" value="Cytochrome_CBB3"/>
    <property type="match status" value="1"/>
</dbReference>
<dbReference type="GO" id="GO:0009055">
    <property type="term" value="F:electron transfer activity"/>
    <property type="evidence" value="ECO:0007669"/>
    <property type="project" value="InterPro"/>
</dbReference>
<dbReference type="RefSeq" id="WP_182662490.1">
    <property type="nucleotide sequence ID" value="NZ_JACIVI010000001.1"/>
</dbReference>
<evidence type="ECO:0000313" key="7">
    <source>
        <dbReference type="EMBL" id="MBB1161593.1"/>
    </source>
</evidence>
<comment type="caution">
    <text evidence="7">The sequence shown here is derived from an EMBL/GenBank/DDBJ whole genome shotgun (WGS) entry which is preliminary data.</text>
</comment>
<evidence type="ECO:0000256" key="3">
    <source>
        <dbReference type="ARBA" id="ARBA00023004"/>
    </source>
</evidence>
<keyword evidence="5" id="KW-0732">Signal</keyword>
<protein>
    <submittedName>
        <fullName evidence="7">Cytochrome c-550 PedF</fullName>
    </submittedName>
</protein>
<keyword evidence="3 4" id="KW-0408">Iron</keyword>
<reference evidence="7 8" key="1">
    <citation type="submission" date="2020-08" db="EMBL/GenBank/DDBJ databases">
        <title>Aquariorum lacteus gen. nov., sp. nov., a new member of the family Comamonadaceae, isolated from freshwater aquarium.</title>
        <authorList>
            <person name="Chun S.-J."/>
        </authorList>
    </citation>
    <scope>NUCLEOTIDE SEQUENCE [LARGE SCALE GENOMIC DNA]</scope>
    <source>
        <strain evidence="7 8">SJAQ100</strain>
    </source>
</reference>
<dbReference type="SUPFAM" id="SSF46626">
    <property type="entry name" value="Cytochrome c"/>
    <property type="match status" value="1"/>
</dbReference>
<dbReference type="GO" id="GO:0046872">
    <property type="term" value="F:metal ion binding"/>
    <property type="evidence" value="ECO:0007669"/>
    <property type="project" value="UniProtKB-KW"/>
</dbReference>
<feature type="signal peptide" evidence="5">
    <location>
        <begin position="1"/>
        <end position="33"/>
    </location>
</feature>
<keyword evidence="1 4" id="KW-0349">Heme</keyword>
<dbReference type="NCBIfam" id="TIGR04494">
    <property type="entry name" value="c550_PedF"/>
    <property type="match status" value="1"/>
</dbReference>
<gene>
    <name evidence="7" type="primary">pedF</name>
    <name evidence="7" type="ORF">H4F90_06335</name>
</gene>
<dbReference type="EMBL" id="JACIVI010000001">
    <property type="protein sequence ID" value="MBB1161593.1"/>
    <property type="molecule type" value="Genomic_DNA"/>
</dbReference>
<dbReference type="AlphaFoldDB" id="A0A839HIB5"/>
<organism evidence="7 8">
    <name type="scientific">Aquariibacter albus</name>
    <dbReference type="NCBI Taxonomy" id="2759899"/>
    <lineage>
        <taxon>Bacteria</taxon>
        <taxon>Pseudomonadati</taxon>
        <taxon>Pseudomonadota</taxon>
        <taxon>Betaproteobacteria</taxon>
        <taxon>Burkholderiales</taxon>
        <taxon>Sphaerotilaceae</taxon>
        <taxon>Aquariibacter</taxon>
    </lineage>
</organism>
<name>A0A839HIB5_9BURK</name>
<evidence type="ECO:0000256" key="4">
    <source>
        <dbReference type="PROSITE-ProRule" id="PRU00433"/>
    </source>
</evidence>